<dbReference type="EMBL" id="NIDE01000005">
    <property type="protein sequence ID" value="OWK42290.1"/>
    <property type="molecule type" value="Genomic_DNA"/>
</dbReference>
<dbReference type="InterPro" id="IPR014043">
    <property type="entry name" value="Acyl_transferase_dom"/>
</dbReference>
<evidence type="ECO:0000256" key="10">
    <source>
        <dbReference type="ARBA" id="ARBA00023239"/>
    </source>
</evidence>
<dbReference type="GO" id="GO:0006633">
    <property type="term" value="P:fatty acid biosynthetic process"/>
    <property type="evidence" value="ECO:0007669"/>
    <property type="project" value="UniProtKB-UniPathway"/>
</dbReference>
<feature type="domain" description="Ketosynthase family 3 (KS3)" evidence="13">
    <location>
        <begin position="4"/>
        <end position="444"/>
    </location>
</feature>
<comment type="similarity">
    <text evidence="11">Belongs to the thiolase-like superfamily. Beta-ketoacyl-ACP synthases family.</text>
</comment>
<dbReference type="SUPFAM" id="SSF53901">
    <property type="entry name" value="Thiolase-like"/>
    <property type="match status" value="3"/>
</dbReference>
<feature type="region of interest" description="Disordered" evidence="12">
    <location>
        <begin position="2133"/>
        <end position="2166"/>
    </location>
</feature>
<comment type="pathway">
    <text evidence="1">Lipid metabolism; fatty acid biosynthesis.</text>
</comment>
<dbReference type="InterPro" id="IPR016035">
    <property type="entry name" value="Acyl_Trfase/lysoPLipase"/>
</dbReference>
<dbReference type="OrthoDB" id="219272at2"/>
<evidence type="ECO:0000256" key="1">
    <source>
        <dbReference type="ARBA" id="ARBA00005194"/>
    </source>
</evidence>
<organism evidence="14 15">
    <name type="scientific">Fimbriiglobus ruber</name>
    <dbReference type="NCBI Taxonomy" id="1908690"/>
    <lineage>
        <taxon>Bacteria</taxon>
        <taxon>Pseudomonadati</taxon>
        <taxon>Planctomycetota</taxon>
        <taxon>Planctomycetia</taxon>
        <taxon>Gemmatales</taxon>
        <taxon>Gemmataceae</taxon>
        <taxon>Fimbriiglobus</taxon>
    </lineage>
</organism>
<dbReference type="InterPro" id="IPR001227">
    <property type="entry name" value="Ac_transferase_dom_sf"/>
</dbReference>
<dbReference type="InterPro" id="IPR018201">
    <property type="entry name" value="Ketoacyl_synth_AS"/>
</dbReference>
<dbReference type="CDD" id="cd00833">
    <property type="entry name" value="PKS"/>
    <property type="match status" value="2"/>
</dbReference>
<evidence type="ECO:0000256" key="5">
    <source>
        <dbReference type="ARBA" id="ARBA00022553"/>
    </source>
</evidence>
<evidence type="ECO:0000313" key="15">
    <source>
        <dbReference type="Proteomes" id="UP000214646"/>
    </source>
</evidence>
<dbReference type="Proteomes" id="UP000214646">
    <property type="component" value="Unassembled WGS sequence"/>
</dbReference>
<evidence type="ECO:0000256" key="9">
    <source>
        <dbReference type="ARBA" id="ARBA00023160"/>
    </source>
</evidence>
<keyword evidence="9" id="KW-0275">Fatty acid biosynthesis</keyword>
<dbReference type="SMART" id="SM00825">
    <property type="entry name" value="PKS_KS"/>
    <property type="match status" value="2"/>
</dbReference>
<dbReference type="UniPathway" id="UPA00094"/>
<evidence type="ECO:0000256" key="12">
    <source>
        <dbReference type="SAM" id="MobiDB-lite"/>
    </source>
</evidence>
<keyword evidence="10" id="KW-0456">Lyase</keyword>
<dbReference type="InterPro" id="IPR020841">
    <property type="entry name" value="PKS_Beta-ketoAc_synthase_dom"/>
</dbReference>
<evidence type="ECO:0000256" key="11">
    <source>
        <dbReference type="RuleBase" id="RU003694"/>
    </source>
</evidence>
<dbReference type="GO" id="GO:0005737">
    <property type="term" value="C:cytoplasm"/>
    <property type="evidence" value="ECO:0007669"/>
    <property type="project" value="InterPro"/>
</dbReference>
<evidence type="ECO:0000256" key="2">
    <source>
        <dbReference type="ARBA" id="ARBA00006714"/>
    </source>
</evidence>
<dbReference type="InterPro" id="IPR052568">
    <property type="entry name" value="PKS-FAS_Synthase"/>
</dbReference>
<dbReference type="InterPro" id="IPR016039">
    <property type="entry name" value="Thiolase-like"/>
</dbReference>
<dbReference type="PROSITE" id="PS00606">
    <property type="entry name" value="KS3_1"/>
    <property type="match status" value="1"/>
</dbReference>
<dbReference type="SUPFAM" id="SSF54637">
    <property type="entry name" value="Thioesterase/thiol ester dehydrase-isomerase"/>
    <property type="match status" value="4"/>
</dbReference>
<dbReference type="Pfam" id="PF00109">
    <property type="entry name" value="ketoacyl-synt"/>
    <property type="match status" value="2"/>
</dbReference>
<evidence type="ECO:0000256" key="3">
    <source>
        <dbReference type="ARBA" id="ARBA00022450"/>
    </source>
</evidence>
<dbReference type="Gene3D" id="3.10.129.10">
    <property type="entry name" value="Hotdog Thioesterase"/>
    <property type="match status" value="4"/>
</dbReference>
<dbReference type="SUPFAM" id="SSF52151">
    <property type="entry name" value="FabD/lysophospholipase-like"/>
    <property type="match status" value="1"/>
</dbReference>
<evidence type="ECO:0000313" key="14">
    <source>
        <dbReference type="EMBL" id="OWK42290.1"/>
    </source>
</evidence>
<accession>A0A225DLB0</accession>
<evidence type="ECO:0000256" key="6">
    <source>
        <dbReference type="ARBA" id="ARBA00022679"/>
    </source>
</evidence>
<dbReference type="PANTHER" id="PTHR43074:SF1">
    <property type="entry name" value="BETA-KETOACYL SYNTHASE FAMILY PROTEIN-RELATED"/>
    <property type="match status" value="1"/>
</dbReference>
<keyword evidence="15" id="KW-1185">Reference proteome</keyword>
<dbReference type="Pfam" id="PF02801">
    <property type="entry name" value="Ketoacyl-synt_C"/>
    <property type="match status" value="2"/>
</dbReference>
<feature type="domain" description="Ketosynthase family 3 (KS3)" evidence="13">
    <location>
        <begin position="489"/>
        <end position="950"/>
    </location>
</feature>
<dbReference type="Gene3D" id="3.30.70.250">
    <property type="entry name" value="Malonyl-CoA ACP transacylase, ACP-binding"/>
    <property type="match status" value="1"/>
</dbReference>
<evidence type="ECO:0000259" key="13">
    <source>
        <dbReference type="PROSITE" id="PS52004"/>
    </source>
</evidence>
<dbReference type="SMART" id="SM00827">
    <property type="entry name" value="PKS_AT"/>
    <property type="match status" value="1"/>
</dbReference>
<dbReference type="PROSITE" id="PS52004">
    <property type="entry name" value="KS3_2"/>
    <property type="match status" value="2"/>
</dbReference>
<dbReference type="InterPro" id="IPR014031">
    <property type="entry name" value="Ketoacyl_synth_C"/>
</dbReference>
<feature type="compositionally biased region" description="Pro residues" evidence="12">
    <location>
        <begin position="2135"/>
        <end position="2145"/>
    </location>
</feature>
<dbReference type="InterPro" id="IPR010083">
    <property type="entry name" value="FabA"/>
</dbReference>
<proteinExistence type="inferred from homology"/>
<dbReference type="InterPro" id="IPR014030">
    <property type="entry name" value="Ketoacyl_synth_N"/>
</dbReference>
<dbReference type="Gene3D" id="3.40.366.10">
    <property type="entry name" value="Malonyl-Coenzyme A Acyl Carrier Protein, domain 2"/>
    <property type="match status" value="1"/>
</dbReference>
<dbReference type="GO" id="GO:0019171">
    <property type="term" value="F:(3R)-hydroxyacyl-[acyl-carrier-protein] dehydratase activity"/>
    <property type="evidence" value="ECO:0007669"/>
    <property type="project" value="InterPro"/>
</dbReference>
<reference evidence="15" key="1">
    <citation type="submission" date="2017-06" db="EMBL/GenBank/DDBJ databases">
        <title>Genome analysis of Fimbriiglobus ruber SP5, the first member of the order Planctomycetales with confirmed chitinolytic capability.</title>
        <authorList>
            <person name="Ravin N.V."/>
            <person name="Rakitin A.L."/>
            <person name="Ivanova A.A."/>
            <person name="Beletsky A.V."/>
            <person name="Kulichevskaya I.S."/>
            <person name="Mardanov A.V."/>
            <person name="Dedysh S.N."/>
        </authorList>
    </citation>
    <scope>NUCLEOTIDE SEQUENCE [LARGE SCALE GENOMIC DNA]</scope>
    <source>
        <strain evidence="15">SP5</strain>
    </source>
</reference>
<dbReference type="Pfam" id="PF07977">
    <property type="entry name" value="FabA"/>
    <property type="match status" value="3"/>
</dbReference>
<keyword evidence="8" id="KW-0443">Lipid metabolism</keyword>
<dbReference type="PANTHER" id="PTHR43074">
    <property type="entry name" value="OMEGA-3 POLYUNSATURATED FATTY ACID SYNTHASE PFAB-RELATED"/>
    <property type="match status" value="1"/>
</dbReference>
<keyword evidence="5" id="KW-0597">Phosphoprotein</keyword>
<evidence type="ECO:0000256" key="7">
    <source>
        <dbReference type="ARBA" id="ARBA00022832"/>
    </source>
</evidence>
<gene>
    <name evidence="14" type="ORF">FRUB_04368</name>
</gene>
<comment type="caution">
    <text evidence="14">The sequence shown here is derived from an EMBL/GenBank/DDBJ whole genome shotgun (WGS) entry which is preliminary data.</text>
</comment>
<dbReference type="CDD" id="cd01287">
    <property type="entry name" value="FabA"/>
    <property type="match status" value="1"/>
</dbReference>
<feature type="region of interest" description="Disordered" evidence="12">
    <location>
        <begin position="1674"/>
        <end position="1723"/>
    </location>
</feature>
<dbReference type="InterPro" id="IPR029069">
    <property type="entry name" value="HotDog_dom_sf"/>
</dbReference>
<keyword evidence="6 11" id="KW-0808">Transferase</keyword>
<evidence type="ECO:0000256" key="8">
    <source>
        <dbReference type="ARBA" id="ARBA00023098"/>
    </source>
</evidence>
<name>A0A225DLB0_9BACT</name>
<keyword evidence="7" id="KW-0276">Fatty acid metabolism</keyword>
<dbReference type="Gene3D" id="3.40.47.10">
    <property type="match status" value="2"/>
</dbReference>
<keyword evidence="3" id="KW-0596">Phosphopantetheine</keyword>
<comment type="similarity">
    <text evidence="2">Belongs to the thioester dehydratase family. FabA subfamily.</text>
</comment>
<sequence length="2527" mass="266458">MPVVERVAIVGVAGRFPGAGADLGAFWEKVAGGIDCGRDVPADRWLLPPTACFDARAPHPDSVYSVRGYYLDPFAAAPDGTNVPSEVLAGLDPLFHLILDVGSRAWRSARTAGVDRRRTGVVLGNICLPTDASSDLAREYLGGRVARAVGAGSQPTGVNPLNRFAAGLPAGLLAKGLGLGGGTVTLDAACASSIYAIKLACDELLAGRADAMLAGGASRPDALYTQMGFAQLRALSPSGTCSPFDARADGLVVGEGAGIFVLKRLSDALRHGDTIHAVICGVGLSNDQHGNLLAPAQEGQMRAMRTAYEQAGWKPQNVDLIECHATGTPVGDAVEFESLRALWGDGGWKPGQCTIGSVKSTVGHLLTGAGAAALTKVLLAFAAKTRPPQANFAVPAPGLRYAGGPFRIPTHDEPWDTRRPLLPRRAAVSGFGFGGVNGHLLIEEYVGQTYVTGSGTIPVSATTRAAAKSIVPTTRKSDPSIKLEPGAGPVPIAVVGMAAHFGPWDTLRKFQEHVLGGTPSTVPAPKRNGWAGADATGPAGYFIEELTAPVDRFRIPPKEIEEMLPQQLLMLTVAAAAIDDCQGAAAGAAGPDAGDPRTGVFVGLGLDPNTTNFHLRWAAKKQATEAAARRDASAGADDTNVLVADLSVESWVAGVADAVSPPLNANRTMGALGSIAASRIARAFHFGGPSFTLCSEETSAARAVELAVRALRSNELDRVIVGGVDLAGDPRAVLSAAARRPFSATGAVDPLGTGRTGALAGEGAAALVLKRLADAERDGDRVYAVIRGVGIASGGAASGVAPDPAAYASSLVRACSDGVVDPGTVDYYDAAATGTGADDSPEATALAALLGSAPRPVPLTIGAVRGQVGQVGAAGAAAGLVKSCLALFHQILPLGIGVDGFRDEMASAAGRCQPTRWPRFWLADAGTGPRRAIVAATGVDGSAAHIVLEEYVSRRPEPAGGDVAHVRPLGARAEAVFAVEADGPPGLLDGLTLLTEWATARVTRPIEYLAREWVKASPPASGRKRAVTFVARYAGELLEQVTIAKEAITARPDSPLPDPSRPAIRDRIFYAPAPVGPKAKVAFVFPGSGNHFAGMGRDLSADWSAVLRRQQAENQYLREQYAPERFWAETIPADTTAAQYLFGQVTLGTLSADILFSLGLRADALIGKSLGESAGLFGLRVWRDRDQMLRRIQKSTLFASDLAPPYDAARAFWNLSRGRGTAVDWTSGVLAAPADDVRAALRPGLQAYLLIVNTPTECVIGGIRADVEKLVQQFGAPYFPLSGVTLAHCEVAKSVEKPYRELHTLPTTPSAGLTVFSGAWGRSYKPTSENAADSITAGLLGTIDFPAVVEAAYKDGVRVFVEVGPGNSCTRMIGAILGSRQHVARAVCAPRQDSVGLVLRCVAQLIAERSPADLTRLYGGPPVCADHFDPAPPSKMSVTVPVGQPAPPIPAPPWIERAESPAPKLLPEPPRVAERLVLPPPVQAPEPVAVVPEPAVVPPVPVVVPEPVAVPEPVVVAPEPAAIVPEPALVEPARVVPVIEDTPPAQPAAVVKASPPVEEDDDWAVPLHGIGEDLTAPPPIPVIQAMTAIAPAISATWAASMAPFLAACTDGQAAVAAAHDAFLRVQAGFTQLSATALRTQSALVSRLLGHVDEGDGEGEPAPVVQPATTVVPVVGSHENNGSQSPPASPAALLEDEGPGAPDEALSEPAALPPHDPDAPPRSLDTAQCFEFARGKIGKALGPLFAEADAFPTRVRLPDGPLMLVDNILSIEGEPRSMKSGRVITDHTVHPGRWYLDAGRCPTSVTVESGQADLFLAGFLGIDFETRGLAVYRLLDAVATFHRGLPVPGETILYDIRIDEFVHQSGAWLFRFRFESTVDGVPLLSMQNGVAGFFTAEALAAGKGIVHTELDKKAIPGKKPADWTDLVPLGPCSLVESQVEALRAGDLVAAFGDEFTRANLRNPLRLPGGMLKLVDRVPEIDPIGGRFGLGFVRAEYDIRPHEWFIECHFVDDKVMPGTLMYECCLHTLRVLLTRLGWVGEDGEVVCEPVPEIGSRLKCRGQVLETTKTVTYEVSIKELGYGPEPFCIADALMYADGKPIVEITNMSLRMTGLTRAKLEAIWAGEADEQAEPIALEPAPPEPVPQPEPEPEPEPASAPVESDRVSPQYETKPAVYGPAQILAYSNGNPSEGFGEPYRVFDHDRVLARLPGPPFQFLDRVTAVTGEPFVLKEGAACEAQYDVPPDAWYFGANRCPRMPFAVLLEIALQPCGWLAAYCGSALTSESDLSFRNLGGKATQFVEVGPDVGTLTVNVKMTGVSKSAGMIIQHFDMKVTNRDRTVYEGTTYFGFFGKAALVNQVGMPAAKVPYITDEQRALPGFETGELPHDPPFPAPMLRMVDAIDGYLPTGGRAGLGLIQGSIAVDPSFWFFQAHFYQDPVWPGSLGLESFLQLLKYAAWRRWGAVLATGWQTVVPNHKHEWTYRGQVVPGDNRVVVVLEVTAVDESARRLTADGFLTVDGRIIYQMTGFTLQ</sequence>
<dbReference type="GO" id="GO:0004315">
    <property type="term" value="F:3-oxoacyl-[acyl-carrier-protein] synthase activity"/>
    <property type="evidence" value="ECO:0007669"/>
    <property type="project" value="InterPro"/>
</dbReference>
<protein>
    <submittedName>
        <fullName evidence="14">Omega-3 polyunsaturated fatty acid synthase subunit</fullName>
    </submittedName>
</protein>
<evidence type="ECO:0000256" key="4">
    <source>
        <dbReference type="ARBA" id="ARBA00022516"/>
    </source>
</evidence>
<keyword evidence="4" id="KW-0444">Lipid biosynthesis</keyword>
<dbReference type="InterPro" id="IPR013114">
    <property type="entry name" value="FabA_FabZ"/>
</dbReference>
<dbReference type="RefSeq" id="WP_088255466.1">
    <property type="nucleotide sequence ID" value="NZ_NIDE01000005.1"/>
</dbReference>